<dbReference type="PANTHER" id="PTHR21485:SF6">
    <property type="entry name" value="N-ACYLNEURAMINATE CYTIDYLYLTRANSFERASE-RELATED"/>
    <property type="match status" value="1"/>
</dbReference>
<dbReference type="SUPFAM" id="SSF53448">
    <property type="entry name" value="Nucleotide-diphospho-sugar transferases"/>
    <property type="match status" value="1"/>
</dbReference>
<dbReference type="InterPro" id="IPR003329">
    <property type="entry name" value="Cytidylyl_trans"/>
</dbReference>
<dbReference type="PANTHER" id="PTHR21485">
    <property type="entry name" value="HAD SUPERFAMILY MEMBERS CMAS AND KDSC"/>
    <property type="match status" value="1"/>
</dbReference>
<dbReference type="Pfam" id="PF02348">
    <property type="entry name" value="CTP_transf_3"/>
    <property type="match status" value="1"/>
</dbReference>
<evidence type="ECO:0008006" key="2">
    <source>
        <dbReference type="Google" id="ProtNLM"/>
    </source>
</evidence>
<proteinExistence type="predicted"/>
<dbReference type="AlphaFoldDB" id="A0A0F9I1A1"/>
<gene>
    <name evidence="1" type="ORF">LCGC14_1932900</name>
</gene>
<dbReference type="Gene3D" id="3.90.550.10">
    <property type="entry name" value="Spore Coat Polysaccharide Biosynthesis Protein SpsA, Chain A"/>
    <property type="match status" value="1"/>
</dbReference>
<dbReference type="InterPro" id="IPR029044">
    <property type="entry name" value="Nucleotide-diphossugar_trans"/>
</dbReference>
<accession>A0A0F9I1A1</accession>
<dbReference type="InterPro" id="IPR050793">
    <property type="entry name" value="CMP-NeuNAc_synthase"/>
</dbReference>
<dbReference type="EMBL" id="LAZR01020788">
    <property type="protein sequence ID" value="KKL87620.1"/>
    <property type="molecule type" value="Genomic_DNA"/>
</dbReference>
<dbReference type="GO" id="GO:0008781">
    <property type="term" value="F:N-acylneuraminate cytidylyltransferase activity"/>
    <property type="evidence" value="ECO:0007669"/>
    <property type="project" value="TreeGrafter"/>
</dbReference>
<protein>
    <recommendedName>
        <fullName evidence="2">CMP-N-acetylneuraminic acid synthetase</fullName>
    </recommendedName>
</protein>
<comment type="caution">
    <text evidence="1">The sequence shown here is derived from an EMBL/GenBank/DDBJ whole genome shotgun (WGS) entry which is preliminary data.</text>
</comment>
<evidence type="ECO:0000313" key="1">
    <source>
        <dbReference type="EMBL" id="KKL87620.1"/>
    </source>
</evidence>
<name>A0A0F9I1A1_9ZZZZ</name>
<sequence>MDDILGIICARKGSKRLPGKNEKVIDGISLTERSLQTLHAAGIEQLVVATDFMLDFDIQKYGATHLFRPENISEDNVPLQETIKWVYYSMQKDYKYVVYLMPNCPMISVEIVKKAIKMLTEGRFNVIRSYNGQGDENGMIAVRTKYLMDHFIDVYCGGIVCPGDEIHDERDYLSVKKIMEGPSDQLDK</sequence>
<reference evidence="1" key="1">
    <citation type="journal article" date="2015" name="Nature">
        <title>Complex archaea that bridge the gap between prokaryotes and eukaryotes.</title>
        <authorList>
            <person name="Spang A."/>
            <person name="Saw J.H."/>
            <person name="Jorgensen S.L."/>
            <person name="Zaremba-Niedzwiedzka K."/>
            <person name="Martijn J."/>
            <person name="Lind A.E."/>
            <person name="van Eijk R."/>
            <person name="Schleper C."/>
            <person name="Guy L."/>
            <person name="Ettema T.J."/>
        </authorList>
    </citation>
    <scope>NUCLEOTIDE SEQUENCE</scope>
</reference>
<organism evidence="1">
    <name type="scientific">marine sediment metagenome</name>
    <dbReference type="NCBI Taxonomy" id="412755"/>
    <lineage>
        <taxon>unclassified sequences</taxon>
        <taxon>metagenomes</taxon>
        <taxon>ecological metagenomes</taxon>
    </lineage>
</organism>